<dbReference type="AlphaFoldDB" id="A0A1V1HZM6"/>
<evidence type="ECO:0000313" key="2">
    <source>
        <dbReference type="Proteomes" id="UP000245622"/>
    </source>
</evidence>
<dbReference type="KEGG" id="ril:CRIB_677"/>
<reference evidence="1 2" key="1">
    <citation type="submission" date="2014-04" db="EMBL/GenBank/DDBJ databases">
        <authorList>
            <person name="Hornung B.V."/>
        </authorList>
    </citation>
    <scope>NUCLEOTIDE SEQUENCE [LARGE SCALE GENOMIC DNA]</scope>
    <source>
        <strain evidence="1 2">CRIB</strain>
    </source>
</reference>
<protein>
    <submittedName>
        <fullName evidence="1">Uncharacterized protein</fullName>
    </submittedName>
</protein>
<keyword evidence="2" id="KW-1185">Reference proteome</keyword>
<dbReference type="EMBL" id="LN555523">
    <property type="protein sequence ID" value="CED93430.1"/>
    <property type="molecule type" value="Genomic_DNA"/>
</dbReference>
<dbReference type="Proteomes" id="UP000245622">
    <property type="component" value="Chromosome 1"/>
</dbReference>
<name>A0A1V1HZM6_9FIRM</name>
<proteinExistence type="predicted"/>
<organism evidence="1 2">
    <name type="scientific">Romboutsia ilealis</name>
    <dbReference type="NCBI Taxonomy" id="1115758"/>
    <lineage>
        <taxon>Bacteria</taxon>
        <taxon>Bacillati</taxon>
        <taxon>Bacillota</taxon>
        <taxon>Clostridia</taxon>
        <taxon>Peptostreptococcales</taxon>
        <taxon>Peptostreptococcaceae</taxon>
        <taxon>Romboutsia</taxon>
    </lineage>
</organism>
<evidence type="ECO:0000313" key="1">
    <source>
        <dbReference type="EMBL" id="CED93430.1"/>
    </source>
</evidence>
<gene>
    <name evidence="1" type="ORF">CRIB_677</name>
</gene>
<accession>A0A1V1HZM6</accession>
<sequence length="45" mass="5488">MKKVANLFGYFFYQNKNKKVIGNCLQNYSNRLLYRYKVIVIVYCE</sequence>